<proteinExistence type="inferred from homology"/>
<dbReference type="GO" id="GO:0000455">
    <property type="term" value="P:enzyme-directed rRNA pseudouridine synthesis"/>
    <property type="evidence" value="ECO:0007669"/>
    <property type="project" value="TreeGrafter"/>
</dbReference>
<evidence type="ECO:0000256" key="1">
    <source>
        <dbReference type="ARBA" id="ARBA00004173"/>
    </source>
</evidence>
<evidence type="ECO:0000256" key="3">
    <source>
        <dbReference type="ARBA" id="ARBA00023128"/>
    </source>
</evidence>
<comment type="subcellular location">
    <subcellularLocation>
        <location evidence="1">Mitochondrion</location>
    </subcellularLocation>
</comment>
<keyword evidence="3" id="KW-0496">Mitochondrion</keyword>
<organism evidence="6 7">
    <name type="scientific">Lithospermum erythrorhizon</name>
    <name type="common">Purple gromwell</name>
    <name type="synonym">Lithospermum officinale var. erythrorhizon</name>
    <dbReference type="NCBI Taxonomy" id="34254"/>
    <lineage>
        <taxon>Eukaryota</taxon>
        <taxon>Viridiplantae</taxon>
        <taxon>Streptophyta</taxon>
        <taxon>Embryophyta</taxon>
        <taxon>Tracheophyta</taxon>
        <taxon>Spermatophyta</taxon>
        <taxon>Magnoliopsida</taxon>
        <taxon>eudicotyledons</taxon>
        <taxon>Gunneridae</taxon>
        <taxon>Pentapetalae</taxon>
        <taxon>asterids</taxon>
        <taxon>lamiids</taxon>
        <taxon>Boraginales</taxon>
        <taxon>Boraginaceae</taxon>
        <taxon>Boraginoideae</taxon>
        <taxon>Lithospermeae</taxon>
        <taxon>Lithospermum</taxon>
    </lineage>
</organism>
<dbReference type="SUPFAM" id="SSF55120">
    <property type="entry name" value="Pseudouridine synthase"/>
    <property type="match status" value="1"/>
</dbReference>
<evidence type="ECO:0000259" key="5">
    <source>
        <dbReference type="Pfam" id="PF00849"/>
    </source>
</evidence>
<evidence type="ECO:0000256" key="2">
    <source>
        <dbReference type="ARBA" id="ARBA00010876"/>
    </source>
</evidence>
<keyword evidence="7" id="KW-1185">Reference proteome</keyword>
<dbReference type="GO" id="GO:0005739">
    <property type="term" value="C:mitochondrion"/>
    <property type="evidence" value="ECO:0007669"/>
    <property type="project" value="UniProtKB-SubCell"/>
</dbReference>
<dbReference type="CDD" id="cd02869">
    <property type="entry name" value="PseudoU_synth_RluA_like"/>
    <property type="match status" value="1"/>
</dbReference>
<comment type="similarity">
    <text evidence="2">Belongs to the pseudouridine synthase RluA family.</text>
</comment>
<dbReference type="InterPro" id="IPR020103">
    <property type="entry name" value="PsdUridine_synth_cat_dom_sf"/>
</dbReference>
<dbReference type="GO" id="GO:0003723">
    <property type="term" value="F:RNA binding"/>
    <property type="evidence" value="ECO:0007669"/>
    <property type="project" value="InterPro"/>
</dbReference>
<keyword evidence="4" id="KW-0413">Isomerase</keyword>
<sequence length="426" mass="48229">MGGMRGSMMFHLRRLSGKKEEGWYRLPEFRLSIDGASVGKAIANSNNITTNPSAIKWVFRCCPELPTSLVHKLFRLRQVRKQSCHFHLDNPKLNRVAAKDSLEVGDRIFLPISVQKILPLEPKVLVFNDEEMKFIRSLLLYKDSAVIVINKPPGLPVQGGIGIKKSIDNLATKYLKYEYQDSPRLVHRLDRDCSGVLVMGRTQLTASALHSIFREKTSALSNGDINHKKQIIQKKYWALVIGSPRRDKGLISAPLGKVIVGDGKSELIQIRDNIESSGAQYAVTEYRVIGSSNHGFTWLELCPLTGRKHQLRVHCAEFLGTPIVGDFKYGWQAHRNLEHLSCIARSVSQQDKSPKPVIDPFDLDLESGSLSDKQWRLHLHCKEMVLPNIHATLQHAKMITDCSFEELKFEAPLPSHMQQSWDIFHS</sequence>
<name>A0AAV3QSQ2_LITER</name>
<dbReference type="EMBL" id="BAABME010005818">
    <property type="protein sequence ID" value="GAA0166688.1"/>
    <property type="molecule type" value="Genomic_DNA"/>
</dbReference>
<feature type="domain" description="Pseudouridine synthase RsuA/RluA-like" evidence="5">
    <location>
        <begin position="146"/>
        <end position="316"/>
    </location>
</feature>
<evidence type="ECO:0000313" key="7">
    <source>
        <dbReference type="Proteomes" id="UP001454036"/>
    </source>
</evidence>
<dbReference type="InterPro" id="IPR050188">
    <property type="entry name" value="RluA_PseudoU_synthase"/>
</dbReference>
<evidence type="ECO:0000256" key="4">
    <source>
        <dbReference type="ARBA" id="ARBA00023235"/>
    </source>
</evidence>
<dbReference type="GO" id="GO:0009982">
    <property type="term" value="F:pseudouridine synthase activity"/>
    <property type="evidence" value="ECO:0007669"/>
    <property type="project" value="InterPro"/>
</dbReference>
<protein>
    <submittedName>
        <fullName evidence="6">RNA processing factor</fullName>
    </submittedName>
</protein>
<evidence type="ECO:0000313" key="6">
    <source>
        <dbReference type="EMBL" id="GAA0166688.1"/>
    </source>
</evidence>
<dbReference type="AlphaFoldDB" id="A0AAV3QSQ2"/>
<dbReference type="PANTHER" id="PTHR21600:SF81">
    <property type="entry name" value="21S RRNA PSEUDOURIDINE(2819) SYNTHASE"/>
    <property type="match status" value="1"/>
</dbReference>
<reference evidence="6 7" key="1">
    <citation type="submission" date="2024-01" db="EMBL/GenBank/DDBJ databases">
        <title>The complete chloroplast genome sequence of Lithospermum erythrorhizon: insights into the phylogenetic relationship among Boraginaceae species and the maternal lineages of purple gromwells.</title>
        <authorList>
            <person name="Okada T."/>
            <person name="Watanabe K."/>
        </authorList>
    </citation>
    <scope>NUCLEOTIDE SEQUENCE [LARGE SCALE GENOMIC DNA]</scope>
</reference>
<accession>A0AAV3QSQ2</accession>
<dbReference type="Gene3D" id="3.30.2350.10">
    <property type="entry name" value="Pseudouridine synthase"/>
    <property type="match status" value="1"/>
</dbReference>
<comment type="caution">
    <text evidence="6">The sequence shown here is derived from an EMBL/GenBank/DDBJ whole genome shotgun (WGS) entry which is preliminary data.</text>
</comment>
<dbReference type="Pfam" id="PF00849">
    <property type="entry name" value="PseudoU_synth_2"/>
    <property type="match status" value="1"/>
</dbReference>
<dbReference type="PANTHER" id="PTHR21600">
    <property type="entry name" value="MITOCHONDRIAL RNA PSEUDOURIDINE SYNTHASE"/>
    <property type="match status" value="1"/>
</dbReference>
<gene>
    <name evidence="6" type="ORF">LIER_21789</name>
</gene>
<dbReference type="Proteomes" id="UP001454036">
    <property type="component" value="Unassembled WGS sequence"/>
</dbReference>
<dbReference type="InterPro" id="IPR006145">
    <property type="entry name" value="PsdUridine_synth_RsuA/RluA"/>
</dbReference>